<organism evidence="2 3">
    <name type="scientific">Ophiocordyceps camponoti-floridani</name>
    <dbReference type="NCBI Taxonomy" id="2030778"/>
    <lineage>
        <taxon>Eukaryota</taxon>
        <taxon>Fungi</taxon>
        <taxon>Dikarya</taxon>
        <taxon>Ascomycota</taxon>
        <taxon>Pezizomycotina</taxon>
        <taxon>Sordariomycetes</taxon>
        <taxon>Hypocreomycetidae</taxon>
        <taxon>Hypocreales</taxon>
        <taxon>Ophiocordycipitaceae</taxon>
        <taxon>Ophiocordyceps</taxon>
    </lineage>
</organism>
<feature type="compositionally biased region" description="Low complexity" evidence="1">
    <location>
        <begin position="141"/>
        <end position="151"/>
    </location>
</feature>
<keyword evidence="3" id="KW-1185">Reference proteome</keyword>
<feature type="region of interest" description="Disordered" evidence="1">
    <location>
        <begin position="465"/>
        <end position="573"/>
    </location>
</feature>
<evidence type="ECO:0000256" key="1">
    <source>
        <dbReference type="SAM" id="MobiDB-lite"/>
    </source>
</evidence>
<dbReference type="OrthoDB" id="5396252at2759"/>
<gene>
    <name evidence="2" type="ORF">GQ602_007386</name>
</gene>
<feature type="region of interest" description="Disordered" evidence="1">
    <location>
        <begin position="219"/>
        <end position="286"/>
    </location>
</feature>
<evidence type="ECO:0000313" key="3">
    <source>
        <dbReference type="Proteomes" id="UP000562929"/>
    </source>
</evidence>
<feature type="compositionally biased region" description="Low complexity" evidence="1">
    <location>
        <begin position="478"/>
        <end position="488"/>
    </location>
</feature>
<reference evidence="2 3" key="1">
    <citation type="journal article" date="2020" name="G3 (Bethesda)">
        <title>Genetic Underpinnings of Host Manipulation by Ophiocordyceps as Revealed by Comparative Transcriptomics.</title>
        <authorList>
            <person name="Will I."/>
            <person name="Das B."/>
            <person name="Trinh T."/>
            <person name="Brachmann A."/>
            <person name="Ohm R.A."/>
            <person name="de Bekker C."/>
        </authorList>
    </citation>
    <scope>NUCLEOTIDE SEQUENCE [LARGE SCALE GENOMIC DNA]</scope>
    <source>
        <strain evidence="2 3">EC05</strain>
    </source>
</reference>
<feature type="compositionally biased region" description="Low complexity" evidence="1">
    <location>
        <begin position="789"/>
        <end position="802"/>
    </location>
</feature>
<name>A0A8H4Q1D0_9HYPO</name>
<comment type="caution">
    <text evidence="2">The sequence shown here is derived from an EMBL/GenBank/DDBJ whole genome shotgun (WGS) entry which is preliminary data.</text>
</comment>
<feature type="region of interest" description="Disordered" evidence="1">
    <location>
        <begin position="374"/>
        <end position="439"/>
    </location>
</feature>
<feature type="compositionally biased region" description="Pro residues" evidence="1">
    <location>
        <begin position="489"/>
        <end position="507"/>
    </location>
</feature>
<feature type="region of interest" description="Disordered" evidence="1">
    <location>
        <begin position="771"/>
        <end position="873"/>
    </location>
</feature>
<feature type="compositionally biased region" description="Polar residues" evidence="1">
    <location>
        <begin position="377"/>
        <end position="386"/>
    </location>
</feature>
<dbReference type="PANTHER" id="PTHR42068">
    <property type="entry name" value="YALI0B18964P"/>
    <property type="match status" value="1"/>
</dbReference>
<feature type="compositionally biased region" description="Polar residues" evidence="1">
    <location>
        <begin position="154"/>
        <end position="172"/>
    </location>
</feature>
<dbReference type="Proteomes" id="UP000562929">
    <property type="component" value="Unassembled WGS sequence"/>
</dbReference>
<feature type="compositionally biased region" description="Pro residues" evidence="1">
    <location>
        <begin position="777"/>
        <end position="788"/>
    </location>
</feature>
<dbReference type="AlphaFoldDB" id="A0A8H4Q1D0"/>
<evidence type="ECO:0000313" key="2">
    <source>
        <dbReference type="EMBL" id="KAF4581249.1"/>
    </source>
</evidence>
<feature type="compositionally biased region" description="Polar residues" evidence="1">
    <location>
        <begin position="235"/>
        <end position="249"/>
    </location>
</feature>
<accession>A0A8H4Q1D0</accession>
<feature type="compositionally biased region" description="Polar residues" evidence="1">
    <location>
        <begin position="535"/>
        <end position="549"/>
    </location>
</feature>
<feature type="region of interest" description="Disordered" evidence="1">
    <location>
        <begin position="118"/>
        <end position="172"/>
    </location>
</feature>
<feature type="compositionally biased region" description="Pro residues" evidence="1">
    <location>
        <begin position="820"/>
        <end position="829"/>
    </location>
</feature>
<dbReference type="EMBL" id="JAACLJ010000009">
    <property type="protein sequence ID" value="KAF4581249.1"/>
    <property type="molecule type" value="Genomic_DNA"/>
</dbReference>
<protein>
    <submittedName>
        <fullName evidence="2">Uncharacterized protein</fullName>
    </submittedName>
</protein>
<feature type="compositionally biased region" description="Polar residues" evidence="1">
    <location>
        <begin position="68"/>
        <end position="93"/>
    </location>
</feature>
<dbReference type="PANTHER" id="PTHR42068:SF1">
    <property type="entry name" value="YALI0B18964P"/>
    <property type="match status" value="1"/>
</dbReference>
<feature type="compositionally biased region" description="Polar residues" evidence="1">
    <location>
        <begin position="832"/>
        <end position="842"/>
    </location>
</feature>
<feature type="compositionally biased region" description="Acidic residues" evidence="1">
    <location>
        <begin position="511"/>
        <end position="520"/>
    </location>
</feature>
<feature type="region of interest" description="Disordered" evidence="1">
    <location>
        <begin position="304"/>
        <end position="340"/>
    </location>
</feature>
<proteinExistence type="predicted"/>
<sequence>MPRFFFRRKVAADDCDNVIVTPPEQHSFRVFERPGTSCASFDRPRFVPRTTPLDDGNMFADLKINRGSGLSNTTKATSTDDSSRHSNASTAPSSAAEHEATESKCNSFLDRATRTFSFGGQKKHSIPPPSPKDSCVPDLPPVLSLPSQPRSRGLTCSSGSTATPTRPDSSITNLASDFGSILTTFDGKSSPSPVNVTRNDVVDARFPAGIRSASAAPATLDPAAVGSPLRMGGSRQPSNERSSPVSRQQVLGPRRPEPESVPRQQILGSRYSETDSPEQMTVSDRDTRLLKESLAAIKMLSEPTSPPIARTHRYRRDEDTFTPPQKPAAADEDNIFEGSLSRSSRIPHRYAPRLSFPLNKNKVMTPAEFEKYRQYKETQGSKQRAASETVKEEVDDDDDDDDDDDINYDDDDDDDQQEQSKMHARQRRKQEAHMTVYRQQMMKVTGENTIAGPPTTQRTYSVAGVPAVQRSPLPPSSSAPQLTSTPASPGMPSPGMPSPGMPSPEGPSPGIDDEDEDEDVPLGILQAHGFPARNRPSTRLSHYGSNSNLRAGLPQGPPPSRPASVAGEAPPHAAMRQAALPAFARNLPPDPFLGAGLARPALRESLSFSDAGQFAQMHMHQAPLPPGGLVGVIASEERSRALRRGSPSVDNVKLPLSNGPHVPVYDPIGGIPPHMMYGPGSMPGSMPGMMPMPPIPLTPGDQAQIQMTQQMQHFMQVQMHMLQMMAANQGAGGHPMQHPMHPSHGGGMGDVPSRHSMAFMGDPARTMSMAYGSSPFAHPPPQDPPFAPSGPAASYAPSIAPSERSNVGGPGRYRPMSQMQPPPSMPPAAPSHQRSATMSGGLSSWDDEKSSPTVRVVATAGDDGSDDEDEQGWPAMKALREKKRSLWKTKKSDSQLAL</sequence>
<feature type="compositionally biased region" description="Acidic residues" evidence="1">
    <location>
        <begin position="393"/>
        <end position="417"/>
    </location>
</feature>
<feature type="region of interest" description="Disordered" evidence="1">
    <location>
        <begin position="63"/>
        <end position="103"/>
    </location>
</feature>